<dbReference type="InterPro" id="IPR036291">
    <property type="entry name" value="NAD(P)-bd_dom_sf"/>
</dbReference>
<proteinExistence type="inferred from homology"/>
<reference evidence="2 3" key="1">
    <citation type="submission" date="2015-09" db="EMBL/GenBank/DDBJ databases">
        <title>Draft genome of a European isolate of the apple canker pathogen Neonectria ditissima.</title>
        <authorList>
            <person name="Gomez-Cortecero A."/>
            <person name="Harrison R.J."/>
            <person name="Armitage A.D."/>
        </authorList>
    </citation>
    <scope>NUCLEOTIDE SEQUENCE [LARGE SCALE GENOMIC DNA]</scope>
    <source>
        <strain evidence="2 3">R09/05</strain>
    </source>
</reference>
<dbReference type="Gene3D" id="3.40.50.720">
    <property type="entry name" value="NAD(P)-binding Rossmann-like Domain"/>
    <property type="match status" value="1"/>
</dbReference>
<evidence type="ECO:0008006" key="4">
    <source>
        <dbReference type="Google" id="ProtNLM"/>
    </source>
</evidence>
<evidence type="ECO:0000313" key="3">
    <source>
        <dbReference type="Proteomes" id="UP000050424"/>
    </source>
</evidence>
<organism evidence="2 3">
    <name type="scientific">Neonectria ditissima</name>
    <dbReference type="NCBI Taxonomy" id="78410"/>
    <lineage>
        <taxon>Eukaryota</taxon>
        <taxon>Fungi</taxon>
        <taxon>Dikarya</taxon>
        <taxon>Ascomycota</taxon>
        <taxon>Pezizomycotina</taxon>
        <taxon>Sordariomycetes</taxon>
        <taxon>Hypocreomycetidae</taxon>
        <taxon>Hypocreales</taxon>
        <taxon>Nectriaceae</taxon>
        <taxon>Neonectria</taxon>
    </lineage>
</organism>
<dbReference type="PANTHER" id="PTHR43544:SF26">
    <property type="entry name" value="SHORT CHAIN DEHYDROGENASE_REDUCTASE FAMILY OXIDOREDUCTASE (JCVI)"/>
    <property type="match status" value="1"/>
</dbReference>
<keyword evidence="3" id="KW-1185">Reference proteome</keyword>
<comment type="similarity">
    <text evidence="1">Belongs to the short-chain dehydrogenases/reductases (SDR) family.</text>
</comment>
<dbReference type="AlphaFoldDB" id="A0A0N8H612"/>
<dbReference type="OrthoDB" id="9876299at2759"/>
<dbReference type="InterPro" id="IPR051468">
    <property type="entry name" value="Fungal_SecMetab_SDRs"/>
</dbReference>
<dbReference type="EMBL" id="LKCW01000158">
    <property type="protein sequence ID" value="KPM37684.1"/>
    <property type="molecule type" value="Genomic_DNA"/>
</dbReference>
<evidence type="ECO:0000313" key="2">
    <source>
        <dbReference type="EMBL" id="KPM37684.1"/>
    </source>
</evidence>
<dbReference type="Pfam" id="PF00106">
    <property type="entry name" value="adh_short"/>
    <property type="match status" value="1"/>
</dbReference>
<dbReference type="InterPro" id="IPR002347">
    <property type="entry name" value="SDR_fam"/>
</dbReference>
<dbReference type="GO" id="GO:0005737">
    <property type="term" value="C:cytoplasm"/>
    <property type="evidence" value="ECO:0007669"/>
    <property type="project" value="TreeGrafter"/>
</dbReference>
<dbReference type="PRINTS" id="PR00081">
    <property type="entry name" value="GDHRDH"/>
</dbReference>
<dbReference type="SUPFAM" id="SSF51735">
    <property type="entry name" value="NAD(P)-binding Rossmann-fold domains"/>
    <property type="match status" value="1"/>
</dbReference>
<gene>
    <name evidence="2" type="ORF">AK830_g8897</name>
</gene>
<dbReference type="Proteomes" id="UP000050424">
    <property type="component" value="Unassembled WGS sequence"/>
</dbReference>
<protein>
    <recommendedName>
        <fullName evidence="4">Aflatoxin biosynthesis ketoreductase nor-1</fullName>
    </recommendedName>
</protein>
<comment type="caution">
    <text evidence="2">The sequence shown here is derived from an EMBL/GenBank/DDBJ whole genome shotgun (WGS) entry which is preliminary data.</text>
</comment>
<evidence type="ECO:0000256" key="1">
    <source>
        <dbReference type="ARBA" id="ARBA00006484"/>
    </source>
</evidence>
<name>A0A0N8H612_9HYPO</name>
<dbReference type="GO" id="GO:0016491">
    <property type="term" value="F:oxidoreductase activity"/>
    <property type="evidence" value="ECO:0007669"/>
    <property type="project" value="TreeGrafter"/>
</dbReference>
<dbReference type="PANTHER" id="PTHR43544">
    <property type="entry name" value="SHORT-CHAIN DEHYDROGENASE/REDUCTASE"/>
    <property type="match status" value="1"/>
</dbReference>
<sequence>MSSTVVLITGASRGVGRGLLERYLARPNYTVIAANRNPDDTNSNSLQDFPKGENTSLIVVKIDSTVKTDAAEAVKHLEDQGIDHIDIIIANAAISEIYPKVAVLNTDDMQKHVVVNNFAVIWLFQATIPLLRKAAQPRFIGIGSSAGILTAALHYHCKKIHQEEPWLISFPIDPGWVQTDMGENAASLIGQEHAPTSIEESVGGLIKVFDVATRETHSGKLWEFTGKEIEAW</sequence>
<accession>A0A0N8H612</accession>